<feature type="binding site" evidence="5">
    <location>
        <position position="49"/>
    </location>
    <ligand>
        <name>ATP</name>
        <dbReference type="ChEBI" id="CHEBI:30616"/>
    </ligand>
</feature>
<dbReference type="InterPro" id="IPR011009">
    <property type="entry name" value="Kinase-like_dom_sf"/>
</dbReference>
<evidence type="ECO:0000256" key="5">
    <source>
        <dbReference type="PROSITE-ProRule" id="PRU10141"/>
    </source>
</evidence>
<protein>
    <recommendedName>
        <fullName evidence="7">Protein kinase domain-containing protein</fullName>
    </recommendedName>
</protein>
<organism evidence="8 9">
    <name type="scientific">Diploscapter pachys</name>
    <dbReference type="NCBI Taxonomy" id="2018661"/>
    <lineage>
        <taxon>Eukaryota</taxon>
        <taxon>Metazoa</taxon>
        <taxon>Ecdysozoa</taxon>
        <taxon>Nematoda</taxon>
        <taxon>Chromadorea</taxon>
        <taxon>Rhabditida</taxon>
        <taxon>Rhabditina</taxon>
        <taxon>Rhabditomorpha</taxon>
        <taxon>Rhabditoidea</taxon>
        <taxon>Rhabditidae</taxon>
        <taxon>Diploscapter</taxon>
    </lineage>
</organism>
<evidence type="ECO:0000256" key="3">
    <source>
        <dbReference type="ARBA" id="ARBA00022777"/>
    </source>
</evidence>
<sequence>MHSGDIIKSPNGQYEIDRRLGNGAFGIVYLTKFRPPNNFSRSKKIAVKKVEIDNNPDYLDIGSCLQEARIMKQFSDQSRNNHIVQYFESFLRGGCLYIAMEYCSNGDLASRIEDKRETGSRFNRSVIYDYIYQIANGIEALHRFGIVHRDLKPANILMDREGNRDMLKITDFGLAKLLNNQKSGRYYPRVYGTPLYMAPEQEDGEPCTKAVDNWAIGIIFYQLAIAPDEFMDRERYSIIDNNRDDLPDRFPGEDEDWLDKMTALYPNKRMSPHNIKATARRRRNNS</sequence>
<dbReference type="SUPFAM" id="SSF56112">
    <property type="entry name" value="Protein kinase-like (PK-like)"/>
    <property type="match status" value="1"/>
</dbReference>
<dbReference type="GO" id="GO:0004674">
    <property type="term" value="F:protein serine/threonine kinase activity"/>
    <property type="evidence" value="ECO:0007669"/>
    <property type="project" value="UniProtKB-KW"/>
</dbReference>
<evidence type="ECO:0000313" key="9">
    <source>
        <dbReference type="Proteomes" id="UP000218231"/>
    </source>
</evidence>
<dbReference type="Gene3D" id="1.10.510.10">
    <property type="entry name" value="Transferase(Phosphotransferase) domain 1"/>
    <property type="match status" value="1"/>
</dbReference>
<dbReference type="PANTHER" id="PTHR24348:SF22">
    <property type="entry name" value="NON-SPECIFIC SERINE_THREONINE PROTEIN KINASE"/>
    <property type="match status" value="1"/>
</dbReference>
<dbReference type="InterPro" id="IPR000719">
    <property type="entry name" value="Prot_kinase_dom"/>
</dbReference>
<evidence type="ECO:0000256" key="6">
    <source>
        <dbReference type="RuleBase" id="RU000304"/>
    </source>
</evidence>
<comment type="caution">
    <text evidence="8">The sequence shown here is derived from an EMBL/GenBank/DDBJ whole genome shotgun (WGS) entry which is preliminary data.</text>
</comment>
<dbReference type="GO" id="GO:0000407">
    <property type="term" value="C:phagophore assembly site"/>
    <property type="evidence" value="ECO:0007669"/>
    <property type="project" value="TreeGrafter"/>
</dbReference>
<dbReference type="InterPro" id="IPR045269">
    <property type="entry name" value="Atg1-like"/>
</dbReference>
<dbReference type="AlphaFoldDB" id="A0A2A2KQC1"/>
<gene>
    <name evidence="8" type="ORF">WR25_12665</name>
</gene>
<feature type="domain" description="Protein kinase" evidence="7">
    <location>
        <begin position="14"/>
        <end position="286"/>
    </location>
</feature>
<proteinExistence type="inferred from homology"/>
<keyword evidence="3" id="KW-0418">Kinase</keyword>
<keyword evidence="6" id="KW-0723">Serine/threonine-protein kinase</keyword>
<dbReference type="GO" id="GO:0016020">
    <property type="term" value="C:membrane"/>
    <property type="evidence" value="ECO:0007669"/>
    <property type="project" value="TreeGrafter"/>
</dbReference>
<accession>A0A2A2KQC1</accession>
<dbReference type="GO" id="GO:0010506">
    <property type="term" value="P:regulation of autophagy"/>
    <property type="evidence" value="ECO:0007669"/>
    <property type="project" value="InterPro"/>
</dbReference>
<dbReference type="PANTHER" id="PTHR24348">
    <property type="entry name" value="SERINE/THREONINE-PROTEIN KINASE UNC-51-RELATED"/>
    <property type="match status" value="1"/>
</dbReference>
<dbReference type="SMART" id="SM00220">
    <property type="entry name" value="S_TKc"/>
    <property type="match status" value="1"/>
</dbReference>
<dbReference type="STRING" id="2018661.A0A2A2KQC1"/>
<dbReference type="InterPro" id="IPR017441">
    <property type="entry name" value="Protein_kinase_ATP_BS"/>
</dbReference>
<evidence type="ECO:0000259" key="7">
    <source>
        <dbReference type="PROSITE" id="PS50011"/>
    </source>
</evidence>
<dbReference type="GO" id="GO:0005776">
    <property type="term" value="C:autophagosome"/>
    <property type="evidence" value="ECO:0007669"/>
    <property type="project" value="TreeGrafter"/>
</dbReference>
<dbReference type="GO" id="GO:0005524">
    <property type="term" value="F:ATP binding"/>
    <property type="evidence" value="ECO:0007669"/>
    <property type="project" value="UniProtKB-UniRule"/>
</dbReference>
<keyword evidence="9" id="KW-1185">Reference proteome</keyword>
<evidence type="ECO:0000256" key="1">
    <source>
        <dbReference type="ARBA" id="ARBA00022679"/>
    </source>
</evidence>
<dbReference type="EMBL" id="LIAE01007965">
    <property type="protein sequence ID" value="PAV76088.1"/>
    <property type="molecule type" value="Genomic_DNA"/>
</dbReference>
<evidence type="ECO:0000256" key="4">
    <source>
        <dbReference type="ARBA" id="ARBA00022840"/>
    </source>
</evidence>
<comment type="similarity">
    <text evidence="6">Belongs to the protein kinase superfamily.</text>
</comment>
<dbReference type="CDD" id="cd14014">
    <property type="entry name" value="STKc_PknB_like"/>
    <property type="match status" value="1"/>
</dbReference>
<reference evidence="8 9" key="1">
    <citation type="journal article" date="2017" name="Curr. Biol.">
        <title>Genome architecture and evolution of a unichromosomal asexual nematode.</title>
        <authorList>
            <person name="Fradin H."/>
            <person name="Zegar C."/>
            <person name="Gutwein M."/>
            <person name="Lucas J."/>
            <person name="Kovtun M."/>
            <person name="Corcoran D."/>
            <person name="Baugh L.R."/>
            <person name="Kiontke K."/>
            <person name="Gunsalus K."/>
            <person name="Fitch D.H."/>
            <person name="Piano F."/>
        </authorList>
    </citation>
    <scope>NUCLEOTIDE SEQUENCE [LARGE SCALE GENOMIC DNA]</scope>
    <source>
        <strain evidence="8">PF1309</strain>
    </source>
</reference>
<dbReference type="GO" id="GO:0005829">
    <property type="term" value="C:cytosol"/>
    <property type="evidence" value="ECO:0007669"/>
    <property type="project" value="TreeGrafter"/>
</dbReference>
<keyword evidence="2 5" id="KW-0547">Nucleotide-binding</keyword>
<keyword evidence="1" id="KW-0808">Transferase</keyword>
<dbReference type="Pfam" id="PF00069">
    <property type="entry name" value="Pkinase"/>
    <property type="match status" value="1"/>
</dbReference>
<evidence type="ECO:0000313" key="8">
    <source>
        <dbReference type="EMBL" id="PAV76088.1"/>
    </source>
</evidence>
<name>A0A2A2KQC1_9BILA</name>
<dbReference type="PROSITE" id="PS00108">
    <property type="entry name" value="PROTEIN_KINASE_ST"/>
    <property type="match status" value="1"/>
</dbReference>
<dbReference type="InterPro" id="IPR008271">
    <property type="entry name" value="Ser/Thr_kinase_AS"/>
</dbReference>
<dbReference type="OrthoDB" id="346907at2759"/>
<dbReference type="PROSITE" id="PS50011">
    <property type="entry name" value="PROTEIN_KINASE_DOM"/>
    <property type="match status" value="1"/>
</dbReference>
<dbReference type="GO" id="GO:0000045">
    <property type="term" value="P:autophagosome assembly"/>
    <property type="evidence" value="ECO:0007669"/>
    <property type="project" value="TreeGrafter"/>
</dbReference>
<dbReference type="Proteomes" id="UP000218231">
    <property type="component" value="Unassembled WGS sequence"/>
</dbReference>
<dbReference type="PROSITE" id="PS00107">
    <property type="entry name" value="PROTEIN_KINASE_ATP"/>
    <property type="match status" value="1"/>
</dbReference>
<evidence type="ECO:0000256" key="2">
    <source>
        <dbReference type="ARBA" id="ARBA00022741"/>
    </source>
</evidence>
<keyword evidence="4 5" id="KW-0067">ATP-binding</keyword>